<evidence type="ECO:0000256" key="1">
    <source>
        <dbReference type="ARBA" id="ARBA00022473"/>
    </source>
</evidence>
<name>T1JZ95_TETUR</name>
<dbReference type="GO" id="GO:0046983">
    <property type="term" value="F:protein dimerization activity"/>
    <property type="evidence" value="ECO:0007669"/>
    <property type="project" value="InterPro"/>
</dbReference>
<dbReference type="EnsemblMetazoa" id="tetur03g03150.1">
    <property type="protein sequence ID" value="tetur03g03150.1"/>
    <property type="gene ID" value="tetur03g03150"/>
</dbReference>
<dbReference type="Pfam" id="PF00010">
    <property type="entry name" value="HLH"/>
    <property type="match status" value="1"/>
</dbReference>
<dbReference type="Proteomes" id="UP000015104">
    <property type="component" value="Unassembled WGS sequence"/>
</dbReference>
<keyword evidence="6" id="KW-0539">Nucleus</keyword>
<dbReference type="InterPro" id="IPR011598">
    <property type="entry name" value="bHLH_dom"/>
</dbReference>
<dbReference type="eggNOG" id="KOG4447">
    <property type="taxonomic scope" value="Eukaryota"/>
</dbReference>
<keyword evidence="1" id="KW-0217">Developmental protein</keyword>
<reference evidence="9" key="2">
    <citation type="submission" date="2015-06" db="UniProtKB">
        <authorList>
            <consortium name="EnsemblMetazoa"/>
        </authorList>
    </citation>
    <scope>IDENTIFICATION</scope>
</reference>
<dbReference type="GO" id="GO:0000977">
    <property type="term" value="F:RNA polymerase II transcription regulatory region sequence-specific DNA binding"/>
    <property type="evidence" value="ECO:0007669"/>
    <property type="project" value="TreeGrafter"/>
</dbReference>
<evidence type="ECO:0000256" key="2">
    <source>
        <dbReference type="ARBA" id="ARBA00022782"/>
    </source>
</evidence>
<evidence type="ECO:0000313" key="9">
    <source>
        <dbReference type="EnsemblMetazoa" id="tetur03g03150.1"/>
    </source>
</evidence>
<dbReference type="PROSITE" id="PS50888">
    <property type="entry name" value="BHLH"/>
    <property type="match status" value="1"/>
</dbReference>
<evidence type="ECO:0000256" key="3">
    <source>
        <dbReference type="ARBA" id="ARBA00023015"/>
    </source>
</evidence>
<feature type="domain" description="BHLH" evidence="8">
    <location>
        <begin position="39"/>
        <end position="90"/>
    </location>
</feature>
<evidence type="ECO:0000256" key="5">
    <source>
        <dbReference type="ARBA" id="ARBA00023163"/>
    </source>
</evidence>
<keyword evidence="10" id="KW-1185">Reference proteome</keyword>
<reference evidence="10" key="1">
    <citation type="submission" date="2011-08" db="EMBL/GenBank/DDBJ databases">
        <authorList>
            <person name="Rombauts S."/>
        </authorList>
    </citation>
    <scope>NUCLEOTIDE SEQUENCE</scope>
    <source>
        <strain evidence="10">London</strain>
    </source>
</reference>
<dbReference type="InterPro" id="IPR050283">
    <property type="entry name" value="E-box_TF_Regulators"/>
</dbReference>
<evidence type="ECO:0000259" key="8">
    <source>
        <dbReference type="PROSITE" id="PS50888"/>
    </source>
</evidence>
<evidence type="ECO:0000256" key="4">
    <source>
        <dbReference type="ARBA" id="ARBA00023125"/>
    </source>
</evidence>
<dbReference type="InterPro" id="IPR036638">
    <property type="entry name" value="HLH_DNA-bd_sf"/>
</dbReference>
<dbReference type="STRING" id="32264.T1JZ95"/>
<dbReference type="GO" id="GO:0000981">
    <property type="term" value="F:DNA-binding transcription factor activity, RNA polymerase II-specific"/>
    <property type="evidence" value="ECO:0007669"/>
    <property type="project" value="TreeGrafter"/>
</dbReference>
<evidence type="ECO:0000313" key="10">
    <source>
        <dbReference type="Proteomes" id="UP000015104"/>
    </source>
</evidence>
<proteinExistence type="predicted"/>
<keyword evidence="4" id="KW-0238">DNA-binding</keyword>
<sequence length="118" mass="13818">MKVCNGNHAHHYNHNHNHNHSHSHSHGHGHGHGHKKLHVQRILANVRERKRTQSLNEGFNTLRQIIPTLPSDKLSKIATLKLACRYIKFLVEILDHGNGYPMDDQQLHRLFTIWRLEE</sequence>
<keyword evidence="3" id="KW-0805">Transcription regulation</keyword>
<dbReference type="AlphaFoldDB" id="T1JZ95"/>
<evidence type="ECO:0000256" key="6">
    <source>
        <dbReference type="ARBA" id="ARBA00023242"/>
    </source>
</evidence>
<feature type="compositionally biased region" description="Basic residues" evidence="7">
    <location>
        <begin position="8"/>
        <end position="36"/>
    </location>
</feature>
<protein>
    <recommendedName>
        <fullName evidence="8">BHLH domain-containing protein</fullName>
    </recommendedName>
</protein>
<dbReference type="Gene3D" id="4.10.280.10">
    <property type="entry name" value="Helix-loop-helix DNA-binding domain"/>
    <property type="match status" value="1"/>
</dbReference>
<dbReference type="PANTHER" id="PTHR23349">
    <property type="entry name" value="BASIC HELIX-LOOP-HELIX TRANSCRIPTION FACTOR, TWIST"/>
    <property type="match status" value="1"/>
</dbReference>
<dbReference type="EMBL" id="CAEY01001118">
    <property type="status" value="NOT_ANNOTATED_CDS"/>
    <property type="molecule type" value="Genomic_DNA"/>
</dbReference>
<organism evidence="9 10">
    <name type="scientific">Tetranychus urticae</name>
    <name type="common">Two-spotted spider mite</name>
    <dbReference type="NCBI Taxonomy" id="32264"/>
    <lineage>
        <taxon>Eukaryota</taxon>
        <taxon>Metazoa</taxon>
        <taxon>Ecdysozoa</taxon>
        <taxon>Arthropoda</taxon>
        <taxon>Chelicerata</taxon>
        <taxon>Arachnida</taxon>
        <taxon>Acari</taxon>
        <taxon>Acariformes</taxon>
        <taxon>Trombidiformes</taxon>
        <taxon>Prostigmata</taxon>
        <taxon>Eleutherengona</taxon>
        <taxon>Raphignathae</taxon>
        <taxon>Tetranychoidea</taxon>
        <taxon>Tetranychidae</taxon>
        <taxon>Tetranychus</taxon>
    </lineage>
</organism>
<keyword evidence="5" id="KW-0804">Transcription</keyword>
<dbReference type="HOGENOM" id="CLU_112073_1_1_1"/>
<dbReference type="GO" id="GO:0030154">
    <property type="term" value="P:cell differentiation"/>
    <property type="evidence" value="ECO:0007669"/>
    <property type="project" value="UniProtKB-KW"/>
</dbReference>
<keyword evidence="2" id="KW-0221">Differentiation</keyword>
<gene>
    <name evidence="9" type="primary">107371912</name>
</gene>
<dbReference type="PANTHER" id="PTHR23349:SF50">
    <property type="entry name" value="PROTEIN TWIST"/>
    <property type="match status" value="1"/>
</dbReference>
<feature type="region of interest" description="Disordered" evidence="7">
    <location>
        <begin position="1"/>
        <end position="36"/>
    </location>
</feature>
<accession>T1JZ95</accession>
<dbReference type="SMART" id="SM00353">
    <property type="entry name" value="HLH"/>
    <property type="match status" value="1"/>
</dbReference>
<evidence type="ECO:0000256" key="7">
    <source>
        <dbReference type="SAM" id="MobiDB-lite"/>
    </source>
</evidence>
<dbReference type="SUPFAM" id="SSF47459">
    <property type="entry name" value="HLH, helix-loop-helix DNA-binding domain"/>
    <property type="match status" value="1"/>
</dbReference>